<keyword evidence="13" id="KW-1185">Reference proteome</keyword>
<accession>A0AAD9IUT6</accession>
<dbReference type="Gene3D" id="3.40.50.12780">
    <property type="entry name" value="N-terminal domain of ligase-like"/>
    <property type="match status" value="1"/>
</dbReference>
<keyword evidence="8" id="KW-0599">Photoprotein</keyword>
<dbReference type="Pfam" id="PF00501">
    <property type="entry name" value="AMP-binding"/>
    <property type="match status" value="1"/>
</dbReference>
<feature type="domain" description="AMP-binding enzyme C-terminal" evidence="11">
    <location>
        <begin position="447"/>
        <end position="523"/>
    </location>
</feature>
<keyword evidence="6" id="KW-0067">ATP-binding</keyword>
<evidence type="ECO:0000313" key="13">
    <source>
        <dbReference type="Proteomes" id="UP001208570"/>
    </source>
</evidence>
<dbReference type="EC" id="1.13.12.7" evidence="2"/>
<dbReference type="InterPro" id="IPR042099">
    <property type="entry name" value="ANL_N_sf"/>
</dbReference>
<dbReference type="FunFam" id="3.30.300.30:FF:000007">
    <property type="entry name" value="4-coumarate--CoA ligase 2"/>
    <property type="match status" value="1"/>
</dbReference>
<protein>
    <recommendedName>
        <fullName evidence="3">Luciferin 4-monooxygenase</fullName>
        <ecNumber evidence="2">1.13.12.7</ecNumber>
    </recommendedName>
</protein>
<dbReference type="PANTHER" id="PTHR24096">
    <property type="entry name" value="LONG-CHAIN-FATTY-ACID--COA LIGASE"/>
    <property type="match status" value="1"/>
</dbReference>
<dbReference type="GO" id="GO:0008218">
    <property type="term" value="P:bioluminescence"/>
    <property type="evidence" value="ECO:0007669"/>
    <property type="project" value="UniProtKB-KW"/>
</dbReference>
<organism evidence="12 13">
    <name type="scientific">Paralvinella palmiformis</name>
    <dbReference type="NCBI Taxonomy" id="53620"/>
    <lineage>
        <taxon>Eukaryota</taxon>
        <taxon>Metazoa</taxon>
        <taxon>Spiralia</taxon>
        <taxon>Lophotrochozoa</taxon>
        <taxon>Annelida</taxon>
        <taxon>Polychaeta</taxon>
        <taxon>Sedentaria</taxon>
        <taxon>Canalipalpata</taxon>
        <taxon>Terebellida</taxon>
        <taxon>Terebelliformia</taxon>
        <taxon>Alvinellidae</taxon>
        <taxon>Paralvinella</taxon>
    </lineage>
</organism>
<dbReference type="EMBL" id="JAODUP010001127">
    <property type="protein sequence ID" value="KAK2141284.1"/>
    <property type="molecule type" value="Genomic_DNA"/>
</dbReference>
<evidence type="ECO:0000256" key="4">
    <source>
        <dbReference type="ARBA" id="ARBA00022598"/>
    </source>
</evidence>
<dbReference type="InterPro" id="IPR020845">
    <property type="entry name" value="AMP-binding_CS"/>
</dbReference>
<keyword evidence="4" id="KW-0436">Ligase</keyword>
<evidence type="ECO:0000256" key="9">
    <source>
        <dbReference type="ARBA" id="ARBA00048497"/>
    </source>
</evidence>
<dbReference type="Pfam" id="PF13193">
    <property type="entry name" value="AMP-binding_C"/>
    <property type="match status" value="1"/>
</dbReference>
<dbReference type="GO" id="GO:0005524">
    <property type="term" value="F:ATP binding"/>
    <property type="evidence" value="ECO:0007669"/>
    <property type="project" value="UniProtKB-KW"/>
</dbReference>
<reference evidence="12" key="1">
    <citation type="journal article" date="2023" name="Mol. Biol. Evol.">
        <title>Third-Generation Sequencing Reveals the Adaptive Role of the Epigenome in Three Deep-Sea Polychaetes.</title>
        <authorList>
            <person name="Perez M."/>
            <person name="Aroh O."/>
            <person name="Sun Y."/>
            <person name="Lan Y."/>
            <person name="Juniper S.K."/>
            <person name="Young C.R."/>
            <person name="Angers B."/>
            <person name="Qian P.Y."/>
        </authorList>
    </citation>
    <scope>NUCLEOTIDE SEQUENCE</scope>
    <source>
        <strain evidence="12">P08H-3</strain>
    </source>
</reference>
<evidence type="ECO:0000256" key="6">
    <source>
        <dbReference type="ARBA" id="ARBA00022840"/>
    </source>
</evidence>
<dbReference type="FunFam" id="3.40.50.12780:FF:000003">
    <property type="entry name" value="Long-chain-fatty-acid--CoA ligase FadD"/>
    <property type="match status" value="1"/>
</dbReference>
<evidence type="ECO:0000256" key="1">
    <source>
        <dbReference type="ARBA" id="ARBA00006432"/>
    </source>
</evidence>
<dbReference type="AlphaFoldDB" id="A0AAD9IUT6"/>
<gene>
    <name evidence="12" type="ORF">LSH36_1127g00054</name>
</gene>
<dbReference type="InterPro" id="IPR025110">
    <property type="entry name" value="AMP-bd_C"/>
</dbReference>
<dbReference type="CDD" id="cd05911">
    <property type="entry name" value="Firefly_Luc_like"/>
    <property type="match status" value="1"/>
</dbReference>
<dbReference type="PROSITE" id="PS00455">
    <property type="entry name" value="AMP_BINDING"/>
    <property type="match status" value="1"/>
</dbReference>
<evidence type="ECO:0000259" key="11">
    <source>
        <dbReference type="Pfam" id="PF13193"/>
    </source>
</evidence>
<dbReference type="SUPFAM" id="SSF56801">
    <property type="entry name" value="Acetyl-CoA synthetase-like"/>
    <property type="match status" value="1"/>
</dbReference>
<dbReference type="Proteomes" id="UP001208570">
    <property type="component" value="Unassembled WGS sequence"/>
</dbReference>
<keyword evidence="7" id="KW-0455">Luminescence</keyword>
<evidence type="ECO:0000256" key="3">
    <source>
        <dbReference type="ARBA" id="ARBA00019043"/>
    </source>
</evidence>
<comment type="catalytic activity">
    <reaction evidence="9">
        <text>firefly D-luciferin + ATP + O2 = firefly oxyluciferin + hnu + AMP + CO2 + diphosphate</text>
        <dbReference type="Rhea" id="RHEA:10732"/>
        <dbReference type="ChEBI" id="CHEBI:15379"/>
        <dbReference type="ChEBI" id="CHEBI:16526"/>
        <dbReference type="ChEBI" id="CHEBI:16792"/>
        <dbReference type="ChEBI" id="CHEBI:30212"/>
        <dbReference type="ChEBI" id="CHEBI:30616"/>
        <dbReference type="ChEBI" id="CHEBI:33019"/>
        <dbReference type="ChEBI" id="CHEBI:58038"/>
        <dbReference type="ChEBI" id="CHEBI:456215"/>
        <dbReference type="EC" id="1.13.12.7"/>
    </reaction>
</comment>
<dbReference type="PANTHER" id="PTHR24096:SF149">
    <property type="entry name" value="AMP-BINDING DOMAIN-CONTAINING PROTEIN-RELATED"/>
    <property type="match status" value="1"/>
</dbReference>
<dbReference type="GO" id="GO:0016405">
    <property type="term" value="F:CoA-ligase activity"/>
    <property type="evidence" value="ECO:0007669"/>
    <property type="project" value="TreeGrafter"/>
</dbReference>
<keyword evidence="5" id="KW-0547">Nucleotide-binding</keyword>
<dbReference type="InterPro" id="IPR000873">
    <property type="entry name" value="AMP-dep_synth/lig_dom"/>
</dbReference>
<evidence type="ECO:0000256" key="5">
    <source>
        <dbReference type="ARBA" id="ARBA00022741"/>
    </source>
</evidence>
<comment type="caution">
    <text evidence="12">The sequence shown here is derived from an EMBL/GenBank/DDBJ whole genome shotgun (WGS) entry which is preliminary data.</text>
</comment>
<comment type="similarity">
    <text evidence="1">Belongs to the ATP-dependent AMP-binding enzyme family.</text>
</comment>
<evidence type="ECO:0000256" key="8">
    <source>
        <dbReference type="ARBA" id="ARBA00023262"/>
    </source>
</evidence>
<name>A0AAD9IUT6_9ANNE</name>
<proteinExistence type="inferred from homology"/>
<feature type="domain" description="AMP-dependent synthetase/ligase" evidence="10">
    <location>
        <begin position="23"/>
        <end position="396"/>
    </location>
</feature>
<evidence type="ECO:0000313" key="12">
    <source>
        <dbReference type="EMBL" id="KAK2141284.1"/>
    </source>
</evidence>
<dbReference type="Gene3D" id="3.30.300.30">
    <property type="match status" value="1"/>
</dbReference>
<evidence type="ECO:0000259" key="10">
    <source>
        <dbReference type="Pfam" id="PF00501"/>
    </source>
</evidence>
<sequence length="541" mass="60406">MKSPLPDVTIPTEHGLAHVLLDRMQKFGSRTALIDALTHRKLTYVELRQVVLQLAGFLCGHGLTNNHLVLMACQNTIDFPVVFLALSYLGITVSTVNPRAKPGELWRLMLDCEPDYVVVTDTDVKNRIKNVMKEHKNLHIKEIFIVGSGSYPEYLDIEGLLKEEFHSSMCHHQHIIDVRHQVAALLYSSGTTGLPKGVMLSHYNILANIFQISHLVFRSPFAISNQQDTIMASLPFYHVYGLTIIQLCNLFSGNKLVVLPTFNLDTFLSAIEMYKVSFVYLVPPIAIQLIKDPRVSRYNLSSITSLFSGAAPISIELIKQIKKHLHIYDIRQGYGMTETSPGVLHPPLGHVKLGSVGIPLPNTEVKVVDPDTKMSLGSNQNGEIWIRGPQVMIGYHNSPDVSQQSIDSDGWLRSGDIGYYDEEGFFYIAGRLKEIIKYKGYQVSPNEIEAVLLTHPAVADAAVIGIDDEVAGQLPRAYVVPKSNHTPSASDIMQYVARELMEYKKLRGGVEFINQIPRSPSGKVLRQVLHQLVKLNPTSRL</sequence>
<dbReference type="InterPro" id="IPR045851">
    <property type="entry name" value="AMP-bd_C_sf"/>
</dbReference>
<evidence type="ECO:0000256" key="7">
    <source>
        <dbReference type="ARBA" id="ARBA00023223"/>
    </source>
</evidence>
<evidence type="ECO:0000256" key="2">
    <source>
        <dbReference type="ARBA" id="ARBA00012532"/>
    </source>
</evidence>